<gene>
    <name evidence="3" type="primary">zapE</name>
    <name evidence="3" type="ORF">RM544_08075</name>
</gene>
<dbReference type="SUPFAM" id="SSF52540">
    <property type="entry name" value="P-loop containing nucleoside triphosphate hydrolases"/>
    <property type="match status" value="1"/>
</dbReference>
<evidence type="ECO:0000313" key="3">
    <source>
        <dbReference type="EMBL" id="MDT0582494.1"/>
    </source>
</evidence>
<proteinExistence type="predicted"/>
<keyword evidence="3" id="KW-0131">Cell cycle</keyword>
<dbReference type="Pfam" id="PF03969">
    <property type="entry name" value="AFG1_ATPase"/>
    <property type="match status" value="1"/>
</dbReference>
<dbReference type="GO" id="GO:0051301">
    <property type="term" value="P:cell division"/>
    <property type="evidence" value="ECO:0007669"/>
    <property type="project" value="UniProtKB-KW"/>
</dbReference>
<dbReference type="PANTHER" id="PTHR12169">
    <property type="entry name" value="ATPASE N2B"/>
    <property type="match status" value="1"/>
</dbReference>
<name>A0AAW8R229_9ALTE</name>
<keyword evidence="3" id="KW-0132">Cell division</keyword>
<dbReference type="NCBIfam" id="NF040713">
    <property type="entry name" value="ZapE"/>
    <property type="match status" value="1"/>
</dbReference>
<reference evidence="3 4" key="1">
    <citation type="submission" date="2023-09" db="EMBL/GenBank/DDBJ databases">
        <authorList>
            <person name="Rey-Velasco X."/>
        </authorList>
    </citation>
    <scope>NUCLEOTIDE SEQUENCE [LARGE SCALE GENOMIC DNA]</scope>
    <source>
        <strain evidence="3 4">W409</strain>
    </source>
</reference>
<keyword evidence="4" id="KW-1185">Reference proteome</keyword>
<dbReference type="RefSeq" id="WP_311361253.1">
    <property type="nucleotide sequence ID" value="NZ_JAVRIE010000002.1"/>
</dbReference>
<evidence type="ECO:0000313" key="4">
    <source>
        <dbReference type="Proteomes" id="UP001249020"/>
    </source>
</evidence>
<organism evidence="3 4">
    <name type="scientific">Brumicola blandensis</name>
    <dbReference type="NCBI Taxonomy" id="3075611"/>
    <lineage>
        <taxon>Bacteria</taxon>
        <taxon>Pseudomonadati</taxon>
        <taxon>Pseudomonadota</taxon>
        <taxon>Gammaproteobacteria</taxon>
        <taxon>Alteromonadales</taxon>
        <taxon>Alteromonadaceae</taxon>
        <taxon>Brumicola</taxon>
    </lineage>
</organism>
<dbReference type="GO" id="GO:0016887">
    <property type="term" value="F:ATP hydrolysis activity"/>
    <property type="evidence" value="ECO:0007669"/>
    <property type="project" value="InterPro"/>
</dbReference>
<sequence>MIKKMMIKAMIAQRHFARRCFSKGPVAAAYELKVDAGEARRDEAQVALAAKFDALHESLASLPPVPVRAYNPTKSSYISSSSLLLLLARSLASAQSFLRKKFHLWLFGPPPRGMYIHGPVGVGKSFLMDLFYASVTVPDDDSCCNNDSHKQAKITKRRVHFHEFMLDVHHRIFVYKQKHPRGDAIPVVAQQLAQEAQLLCFDEFQVTEIADAMILKRLFSLLISDWNVVIVATSNRAPDALYERGINRSLFLPFIDLLRQTSDIISMEDSQNDYRLENRADGQSYFWSNKGVHGDNNINHNLQAKLEKIFGGAVSGIASGTEGESIPVLFGRTVQVARLNDRCAWFDFSDLCYQPLGAADYISLCRRFSVIIMERVPQLDANHLNEARRFVTLIDACYESRTRLVLTAQVPLDELFVDFEAQVESSDGDEELIVNDKGGNSSSFATTMIRTKEGKYYEWSATGLIGVSLAQLSAANDLAFSFRRAASRLVEMGGKEWGR</sequence>
<dbReference type="InterPro" id="IPR005654">
    <property type="entry name" value="ATPase_AFG1-like"/>
</dbReference>
<dbReference type="AlphaFoldDB" id="A0AAW8R229"/>
<keyword evidence="1" id="KW-0547">Nucleotide-binding</keyword>
<dbReference type="InterPro" id="IPR027417">
    <property type="entry name" value="P-loop_NTPase"/>
</dbReference>
<evidence type="ECO:0000256" key="1">
    <source>
        <dbReference type="ARBA" id="ARBA00022741"/>
    </source>
</evidence>
<dbReference type="GO" id="GO:0005737">
    <property type="term" value="C:cytoplasm"/>
    <property type="evidence" value="ECO:0007669"/>
    <property type="project" value="TreeGrafter"/>
</dbReference>
<accession>A0AAW8R229</accession>
<protein>
    <submittedName>
        <fullName evidence="3">Cell division protein ZapE</fullName>
    </submittedName>
</protein>
<evidence type="ECO:0000256" key="2">
    <source>
        <dbReference type="ARBA" id="ARBA00022840"/>
    </source>
</evidence>
<dbReference type="PANTHER" id="PTHR12169:SF6">
    <property type="entry name" value="AFG1-LIKE ATPASE"/>
    <property type="match status" value="1"/>
</dbReference>
<dbReference type="GO" id="GO:0005524">
    <property type="term" value="F:ATP binding"/>
    <property type="evidence" value="ECO:0007669"/>
    <property type="project" value="UniProtKB-KW"/>
</dbReference>
<dbReference type="Proteomes" id="UP001249020">
    <property type="component" value="Unassembled WGS sequence"/>
</dbReference>
<comment type="caution">
    <text evidence="3">The sequence shown here is derived from an EMBL/GenBank/DDBJ whole genome shotgun (WGS) entry which is preliminary data.</text>
</comment>
<dbReference type="EMBL" id="JAVRIE010000002">
    <property type="protein sequence ID" value="MDT0582494.1"/>
    <property type="molecule type" value="Genomic_DNA"/>
</dbReference>
<dbReference type="Gene3D" id="3.40.50.300">
    <property type="entry name" value="P-loop containing nucleotide triphosphate hydrolases"/>
    <property type="match status" value="1"/>
</dbReference>
<keyword evidence="2" id="KW-0067">ATP-binding</keyword>